<accession>A0A1D6GQ04</accession>
<comment type="similarity">
    <text evidence="8">Belongs to the actin family. Plant ARP7 subfamily.</text>
</comment>
<keyword evidence="3" id="KW-0217">Developmental protein</keyword>
<dbReference type="AlphaFoldDB" id="A0A1D6GQ04"/>
<dbReference type="GO" id="GO:0005634">
    <property type="term" value="C:nucleus"/>
    <property type="evidence" value="ECO:0007669"/>
    <property type="project" value="UniProtKB-SubCell"/>
</dbReference>
<dbReference type="IntAct" id="A0A1D6GQ04">
    <property type="interactions" value="9"/>
</dbReference>
<evidence type="ECO:0000256" key="9">
    <source>
        <dbReference type="ARBA" id="ARBA00074634"/>
    </source>
</evidence>
<keyword evidence="5" id="KW-0156">Chromatin regulator</keyword>
<dbReference type="GO" id="GO:0006325">
    <property type="term" value="P:chromatin organization"/>
    <property type="evidence" value="ECO:0007669"/>
    <property type="project" value="UniProtKB-KW"/>
</dbReference>
<dbReference type="InterPro" id="IPR043129">
    <property type="entry name" value="ATPase_NBD"/>
</dbReference>
<evidence type="ECO:0000256" key="5">
    <source>
        <dbReference type="ARBA" id="ARBA00022853"/>
    </source>
</evidence>
<organism evidence="10">
    <name type="scientific">Zea mays</name>
    <name type="common">Maize</name>
    <dbReference type="NCBI Taxonomy" id="4577"/>
    <lineage>
        <taxon>Eukaryota</taxon>
        <taxon>Viridiplantae</taxon>
        <taxon>Streptophyta</taxon>
        <taxon>Embryophyta</taxon>
        <taxon>Tracheophyta</taxon>
        <taxon>Spermatophyta</taxon>
        <taxon>Magnoliopsida</taxon>
        <taxon>Liliopsida</taxon>
        <taxon>Poales</taxon>
        <taxon>Poaceae</taxon>
        <taxon>PACMAD clade</taxon>
        <taxon>Panicoideae</taxon>
        <taxon>Andropogonodae</taxon>
        <taxon>Andropogoneae</taxon>
        <taxon>Tripsacinae</taxon>
        <taxon>Zea</taxon>
    </lineage>
</organism>
<dbReference type="PANTHER" id="PTHR11937">
    <property type="entry name" value="ACTIN"/>
    <property type="match status" value="1"/>
</dbReference>
<dbReference type="FunCoup" id="A0A1D6GQ04">
    <property type="interactions" value="2019"/>
</dbReference>
<protein>
    <recommendedName>
        <fullName evidence="9">Actin-related protein 7</fullName>
    </recommendedName>
</protein>
<dbReference type="Gene3D" id="3.30.420.40">
    <property type="match status" value="4"/>
</dbReference>
<dbReference type="InterPro" id="IPR004000">
    <property type="entry name" value="Actin"/>
</dbReference>
<evidence type="ECO:0000256" key="1">
    <source>
        <dbReference type="ARBA" id="ARBA00004123"/>
    </source>
</evidence>
<dbReference type="SMR" id="A0A1D6GQ04"/>
<dbReference type="PRINTS" id="PR00190">
    <property type="entry name" value="ACTIN"/>
</dbReference>
<keyword evidence="4" id="KW-0963">Cytoplasm</keyword>
<gene>
    <name evidence="10" type="ORF">ZEAMMB73_Zm00001d014112</name>
</gene>
<evidence type="ECO:0000256" key="2">
    <source>
        <dbReference type="ARBA" id="ARBA00004496"/>
    </source>
</evidence>
<dbReference type="InParanoid" id="A0A1D6GQ04"/>
<dbReference type="ExpressionAtlas" id="A0A1D6GQ04">
    <property type="expression patterns" value="baseline and differential"/>
</dbReference>
<dbReference type="FunFam" id="3.30.420.40:FF:000150">
    <property type="entry name" value="Actin-related protein 7"/>
    <property type="match status" value="1"/>
</dbReference>
<dbReference type="GO" id="GO:0005737">
    <property type="term" value="C:cytoplasm"/>
    <property type="evidence" value="ECO:0007669"/>
    <property type="project" value="UniProtKB-SubCell"/>
</dbReference>
<dbReference type="Pfam" id="PF00022">
    <property type="entry name" value="Actin"/>
    <property type="match status" value="2"/>
</dbReference>
<comment type="function">
    <text evidence="7">Essential protein required during embryogenesis and all plant development stages, probably through a chromatin-mediated regulation of gene expression.</text>
</comment>
<dbReference type="CDD" id="cd10209">
    <property type="entry name" value="ASKHA_NBD_AtARP7-like"/>
    <property type="match status" value="1"/>
</dbReference>
<evidence type="ECO:0000313" key="10">
    <source>
        <dbReference type="EMBL" id="AQK65254.1"/>
    </source>
</evidence>
<dbReference type="SUPFAM" id="SSF53067">
    <property type="entry name" value="Actin-like ATPase domain"/>
    <property type="match status" value="2"/>
</dbReference>
<evidence type="ECO:0000256" key="7">
    <source>
        <dbReference type="ARBA" id="ARBA00058644"/>
    </source>
</evidence>
<dbReference type="FunFam" id="3.90.640.10:FF:000026">
    <property type="entry name" value="Actin-related protein 7"/>
    <property type="match status" value="1"/>
</dbReference>
<evidence type="ECO:0000256" key="3">
    <source>
        <dbReference type="ARBA" id="ARBA00022473"/>
    </source>
</evidence>
<sequence length="413" mass="45596">MEAVVVDAGSKLLKAGIAAPDQAPPLVMPSKMKLDVEDQEMADGAVVEEVVHPVVRGFVKDWDAMEDLLNYVLYRDIGWEIGDEGQILFTEPLFTPKTLREQLVQLMFEKFNVSGFYASEQAVLSLYAVGRISGCTVDIGHGKIVFQISLILGNLFSGLVDYAKDTMHNESFDWLALTKWWANKADVGVTFSASILLDIAPVCEGAVQHIASKRLEIGGVDLTNLFAQELKKSNPSVNLDVADVELLKEQYACCTEDYLTFESIESSCQPEKHTLPDGQVITIEKEGYIVGEALFQPRILGLEDYGIVHQLVTSVSNVSSEYHRQLLENTMLCGGTSSMTGFEDRFQREANLSASAICPSLVKPPEYMPENLARYSAWLGGAILAKVVFPQNQHVTKGEYDETGPSIVHKKCF</sequence>
<dbReference type="Gene3D" id="3.90.640.10">
    <property type="entry name" value="Actin, Chain A, domain 4"/>
    <property type="match status" value="1"/>
</dbReference>
<keyword evidence="6" id="KW-0539">Nucleus</keyword>
<evidence type="ECO:0000256" key="4">
    <source>
        <dbReference type="ARBA" id="ARBA00022490"/>
    </source>
</evidence>
<name>A0A1D6GQ04_MAIZE</name>
<evidence type="ECO:0000256" key="8">
    <source>
        <dbReference type="ARBA" id="ARBA00061435"/>
    </source>
</evidence>
<evidence type="ECO:0000256" key="6">
    <source>
        <dbReference type="ARBA" id="ARBA00023242"/>
    </source>
</evidence>
<dbReference type="EMBL" id="CM000781">
    <property type="protein sequence ID" value="AQK65254.1"/>
    <property type="molecule type" value="Genomic_DNA"/>
</dbReference>
<reference evidence="10" key="1">
    <citation type="submission" date="2015-12" db="EMBL/GenBank/DDBJ databases">
        <title>Update maize B73 reference genome by single molecule sequencing technologies.</title>
        <authorList>
            <consortium name="Maize Genome Sequencing Project"/>
            <person name="Ware D."/>
        </authorList>
    </citation>
    <scope>NUCLEOTIDE SEQUENCE</scope>
    <source>
        <tissue evidence="10">Seedling</tissue>
    </source>
</reference>
<comment type="subcellular location">
    <subcellularLocation>
        <location evidence="2">Cytoplasm</location>
    </subcellularLocation>
    <subcellularLocation>
        <location evidence="1">Nucleus</location>
    </subcellularLocation>
</comment>
<dbReference type="STRING" id="4577.A0A1D6GQ04"/>
<proteinExistence type="inferred from homology"/>
<dbReference type="SMART" id="SM00268">
    <property type="entry name" value="ACTIN"/>
    <property type="match status" value="1"/>
</dbReference>